<gene>
    <name evidence="3" type="ORF">ALE3EI_1090</name>
</gene>
<evidence type="ECO:0000259" key="2">
    <source>
        <dbReference type="Pfam" id="PF18962"/>
    </source>
</evidence>
<dbReference type="PANTHER" id="PTHR35580">
    <property type="entry name" value="CELL SURFACE GLYCOPROTEIN (S-LAYER PROTEIN)-LIKE PROTEIN"/>
    <property type="match status" value="1"/>
</dbReference>
<dbReference type="Pfam" id="PF06739">
    <property type="entry name" value="SBBP"/>
    <property type="match status" value="1"/>
</dbReference>
<dbReference type="InterPro" id="IPR052918">
    <property type="entry name" value="Motility_Chemotaxis_Reg"/>
</dbReference>
<evidence type="ECO:0000256" key="1">
    <source>
        <dbReference type="ARBA" id="ARBA00022729"/>
    </source>
</evidence>
<keyword evidence="4" id="KW-1185">Reference proteome</keyword>
<dbReference type="Gene3D" id="2.120.10.30">
    <property type="entry name" value="TolB, C-terminal domain"/>
    <property type="match status" value="1"/>
</dbReference>
<organism evidence="3 4">
    <name type="scientific">Constantimarinum furrinae</name>
    <dbReference type="NCBI Taxonomy" id="2562285"/>
    <lineage>
        <taxon>Bacteria</taxon>
        <taxon>Pseudomonadati</taxon>
        <taxon>Bacteroidota</taxon>
        <taxon>Flavobacteriia</taxon>
        <taxon>Flavobacteriales</taxon>
        <taxon>Flavobacteriaceae</taxon>
        <taxon>Altibacter/Constantimarinum group</taxon>
        <taxon>Constantimarinum</taxon>
    </lineage>
</organism>
<dbReference type="InterPro" id="IPR026444">
    <property type="entry name" value="Secre_tail"/>
</dbReference>
<accession>A0A7G8PTJ7</accession>
<dbReference type="InterPro" id="IPR011042">
    <property type="entry name" value="6-blade_b-propeller_TolB-like"/>
</dbReference>
<dbReference type="SUPFAM" id="SSF101898">
    <property type="entry name" value="NHL repeat"/>
    <property type="match status" value="1"/>
</dbReference>
<dbReference type="AlphaFoldDB" id="A0A7G8PTJ7"/>
<reference evidence="3 4" key="1">
    <citation type="submission" date="2020-04" db="EMBL/GenBank/DDBJ databases">
        <title>Genome sequence of Altibacter aquimarinus strain ALE3EI.</title>
        <authorList>
            <person name="Oh H.-M."/>
            <person name="Jang D."/>
        </authorList>
    </citation>
    <scope>NUCLEOTIDE SEQUENCE [LARGE SCALE GENOMIC DNA]</scope>
    <source>
        <strain evidence="3 4">ALE3EI</strain>
    </source>
</reference>
<protein>
    <recommendedName>
        <fullName evidence="2">Secretion system C-terminal sorting domain-containing protein</fullName>
    </recommendedName>
</protein>
<dbReference type="EMBL" id="CP052909">
    <property type="protein sequence ID" value="QNJ97663.1"/>
    <property type="molecule type" value="Genomic_DNA"/>
</dbReference>
<feature type="domain" description="Secretion system C-terminal sorting" evidence="2">
    <location>
        <begin position="499"/>
        <end position="556"/>
    </location>
</feature>
<dbReference type="RefSeq" id="WP_186991737.1">
    <property type="nucleotide sequence ID" value="NZ_CP052909.1"/>
</dbReference>
<evidence type="ECO:0000313" key="4">
    <source>
        <dbReference type="Proteomes" id="UP000515514"/>
    </source>
</evidence>
<dbReference type="Proteomes" id="UP000515514">
    <property type="component" value="Chromosome"/>
</dbReference>
<keyword evidence="1" id="KW-0732">Signal</keyword>
<dbReference type="KEGG" id="alti:ALE3EI_1090"/>
<sequence>MKGKKQFITGMLILTGLMMNSQEIQWGGRFGGIGEDVIRSMQVDGLGNTYTTGYFTDTADFDIGTGEVFLTSNGFYDVFISKHDTNGNFEWVRKIGGTGFEYAVAMNTDDLGNIFLTGVYEGTVDFNPGSEEYLLTSSGGLDIFILKLDPNGEFVWARSVGGVGYEESTAIDITPAGKVIILGYFYEEVDFDPGVGTYLMNSMGGSDSFILTLDEFGNFESGERFGGNDLDLAMDMVISDAGGIYITGFFEGSADMNPHALEEFIVTAELNSLATYVLYLNPDGEFVNAVHTRGGNTLPNGIATDISGNAYVTGYFDGVTNFDPDPLAGNQYLFESLLASNAFIMKLDNAGNLSWARQVVSDEPVFAYDIAVNSLGQVLSTGYFVGSADFDPSTSEFLLSQESVNAQDAYLSILDSEGNFVDAKAFGGISFIDTADLALDAADNVYLAAHFETTVDLNPDPNVSETVNSIAFRDSYIIKLTQNTLGIEIPAYISYKVAPNPANSYIEVSATKNLVSTNYVIFDLHGRAVISGVFSDSGVIDVSSLRAGIYLIKPQNLEPLKFIKI</sequence>
<dbReference type="NCBIfam" id="TIGR04183">
    <property type="entry name" value="Por_Secre_tail"/>
    <property type="match status" value="1"/>
</dbReference>
<proteinExistence type="predicted"/>
<dbReference type="Pfam" id="PF18962">
    <property type="entry name" value="Por_Secre_tail"/>
    <property type="match status" value="1"/>
</dbReference>
<dbReference type="PANTHER" id="PTHR35580:SF1">
    <property type="entry name" value="PHYTASE-LIKE DOMAIN-CONTAINING PROTEIN"/>
    <property type="match status" value="1"/>
</dbReference>
<name>A0A7G8PTJ7_9FLAO</name>
<evidence type="ECO:0000313" key="3">
    <source>
        <dbReference type="EMBL" id="QNJ97663.1"/>
    </source>
</evidence>
<dbReference type="InterPro" id="IPR010620">
    <property type="entry name" value="SBBP_repeat"/>
</dbReference>